<accession>A0ABP1S7V3</accession>
<proteinExistence type="predicted"/>
<comment type="caution">
    <text evidence="2">The sequence shown here is derived from an EMBL/GenBank/DDBJ whole genome shotgun (WGS) entry which is preliminary data.</text>
</comment>
<gene>
    <name evidence="2" type="ORF">ODALV1_LOCUS30785</name>
</gene>
<protein>
    <submittedName>
        <fullName evidence="2">Uncharacterized protein</fullName>
    </submittedName>
</protein>
<evidence type="ECO:0000256" key="1">
    <source>
        <dbReference type="SAM" id="MobiDB-lite"/>
    </source>
</evidence>
<dbReference type="Proteomes" id="UP001642540">
    <property type="component" value="Unassembled WGS sequence"/>
</dbReference>
<sequence>MELAVRKNLNEQRNMFIHGYQENIIRFTVAVINTMKSYRRIGRSRGNLRHQGDPYMSTTWIPYQTPPPSPSSPLRTWMDVLLDSPTLTLHQNELRFPGSLFNLFLQILHLIKLLCPIRSALKASLVVRDVRFKASTLSKCAIADKYALVPALQNDLPPPSQRQDLPPPKQPLPPPLQKDLPPPSPRQDLPPPHQPLPSRFLQPLAHHPHDKIYHLNSNLYHHVPYNIYLYHPHDKIYHLNNNLYHHHIHDKIYHFQNKLYHQGPYNLYHPDHKLCCLQNKLYQFHIPLYHYVYHYFEIYPHFSCS</sequence>
<organism evidence="2 3">
    <name type="scientific">Orchesella dallaii</name>
    <dbReference type="NCBI Taxonomy" id="48710"/>
    <lineage>
        <taxon>Eukaryota</taxon>
        <taxon>Metazoa</taxon>
        <taxon>Ecdysozoa</taxon>
        <taxon>Arthropoda</taxon>
        <taxon>Hexapoda</taxon>
        <taxon>Collembola</taxon>
        <taxon>Entomobryomorpha</taxon>
        <taxon>Entomobryoidea</taxon>
        <taxon>Orchesellidae</taxon>
        <taxon>Orchesellinae</taxon>
        <taxon>Orchesella</taxon>
    </lineage>
</organism>
<evidence type="ECO:0000313" key="3">
    <source>
        <dbReference type="Proteomes" id="UP001642540"/>
    </source>
</evidence>
<dbReference type="EMBL" id="CAXLJM020000164">
    <property type="protein sequence ID" value="CAL8146346.1"/>
    <property type="molecule type" value="Genomic_DNA"/>
</dbReference>
<name>A0ABP1S7V3_9HEXA</name>
<feature type="region of interest" description="Disordered" evidence="1">
    <location>
        <begin position="153"/>
        <end position="197"/>
    </location>
</feature>
<reference evidence="2 3" key="1">
    <citation type="submission" date="2024-08" db="EMBL/GenBank/DDBJ databases">
        <authorList>
            <person name="Cucini C."/>
            <person name="Frati F."/>
        </authorList>
    </citation>
    <scope>NUCLEOTIDE SEQUENCE [LARGE SCALE GENOMIC DNA]</scope>
</reference>
<feature type="compositionally biased region" description="Pro residues" evidence="1">
    <location>
        <begin position="156"/>
        <end position="195"/>
    </location>
</feature>
<evidence type="ECO:0000313" key="2">
    <source>
        <dbReference type="EMBL" id="CAL8146346.1"/>
    </source>
</evidence>
<keyword evidence="3" id="KW-1185">Reference proteome</keyword>